<gene>
    <name evidence="2" type="ORF">GCM10022276_22290</name>
</gene>
<reference evidence="3" key="1">
    <citation type="journal article" date="2019" name="Int. J. Syst. Evol. Microbiol.">
        <title>The Global Catalogue of Microorganisms (GCM) 10K type strain sequencing project: providing services to taxonomists for standard genome sequencing and annotation.</title>
        <authorList>
            <consortium name="The Broad Institute Genomics Platform"/>
            <consortium name="The Broad Institute Genome Sequencing Center for Infectious Disease"/>
            <person name="Wu L."/>
            <person name="Ma J."/>
        </authorList>
    </citation>
    <scope>NUCLEOTIDE SEQUENCE [LARGE SCALE GENOMIC DNA]</scope>
    <source>
        <strain evidence="3">JCM 17543</strain>
    </source>
</reference>
<protein>
    <submittedName>
        <fullName evidence="2">Uncharacterized protein</fullName>
    </submittedName>
</protein>
<name>A0ABP7LLC5_9SPHN</name>
<evidence type="ECO:0000256" key="1">
    <source>
        <dbReference type="SAM" id="SignalP"/>
    </source>
</evidence>
<dbReference type="PIRSF" id="PIRSF032038">
    <property type="entry name" value="UCP023238"/>
    <property type="match status" value="1"/>
</dbReference>
<accession>A0ABP7LLC5</accession>
<dbReference type="InterPro" id="IPR016987">
    <property type="entry name" value="UCP023238"/>
</dbReference>
<feature type="signal peptide" evidence="1">
    <location>
        <begin position="1"/>
        <end position="19"/>
    </location>
</feature>
<sequence>MRNSLMVVGLIGVSFAAAAEARPIPNTGTPQTIQQLIACRAIADSAQRLACFDRQTDVLNQAIAKKEVVVIDKQRATAAKRSLFGFSIPDFGGLFGGGGDEIKEIASTVTRVQKDPYGALIVTLADGSTWAQQDDSQLGLPPEKGDKVVVHRGSFGAFFLRVGSQPGIRVKRVG</sequence>
<evidence type="ECO:0000313" key="3">
    <source>
        <dbReference type="Proteomes" id="UP001500827"/>
    </source>
</evidence>
<dbReference type="EMBL" id="BAABBM010000001">
    <property type="protein sequence ID" value="GAA3903146.1"/>
    <property type="molecule type" value="Genomic_DNA"/>
</dbReference>
<comment type="caution">
    <text evidence="2">The sequence shown here is derived from an EMBL/GenBank/DDBJ whole genome shotgun (WGS) entry which is preliminary data.</text>
</comment>
<feature type="chain" id="PRO_5047203309" evidence="1">
    <location>
        <begin position="20"/>
        <end position="174"/>
    </location>
</feature>
<evidence type="ECO:0000313" key="2">
    <source>
        <dbReference type="EMBL" id="GAA3903146.1"/>
    </source>
</evidence>
<keyword evidence="1" id="KW-0732">Signal</keyword>
<dbReference type="Proteomes" id="UP001500827">
    <property type="component" value="Unassembled WGS sequence"/>
</dbReference>
<proteinExistence type="predicted"/>
<dbReference type="RefSeq" id="WP_344699771.1">
    <property type="nucleotide sequence ID" value="NZ_BAABBM010000001.1"/>
</dbReference>
<keyword evidence="3" id="KW-1185">Reference proteome</keyword>
<organism evidence="2 3">
    <name type="scientific">Sphingomonas limnosediminicola</name>
    <dbReference type="NCBI Taxonomy" id="940133"/>
    <lineage>
        <taxon>Bacteria</taxon>
        <taxon>Pseudomonadati</taxon>
        <taxon>Pseudomonadota</taxon>
        <taxon>Alphaproteobacteria</taxon>
        <taxon>Sphingomonadales</taxon>
        <taxon>Sphingomonadaceae</taxon>
        <taxon>Sphingomonas</taxon>
    </lineage>
</organism>